<comment type="caution">
    <text evidence="2">The sequence shown here is derived from an EMBL/GenBank/DDBJ whole genome shotgun (WGS) entry which is preliminary data.</text>
</comment>
<name>A0ABN3SX20_9ACTN</name>
<proteinExistence type="predicted"/>
<evidence type="ECO:0000256" key="1">
    <source>
        <dbReference type="SAM" id="MobiDB-lite"/>
    </source>
</evidence>
<organism evidence="2 3">
    <name type="scientific">Nonomuraea recticatena</name>
    <dbReference type="NCBI Taxonomy" id="46178"/>
    <lineage>
        <taxon>Bacteria</taxon>
        <taxon>Bacillati</taxon>
        <taxon>Actinomycetota</taxon>
        <taxon>Actinomycetes</taxon>
        <taxon>Streptosporangiales</taxon>
        <taxon>Streptosporangiaceae</taxon>
        <taxon>Nonomuraea</taxon>
    </lineage>
</organism>
<gene>
    <name evidence="2" type="ORF">GCM10010412_076780</name>
</gene>
<evidence type="ECO:0000313" key="2">
    <source>
        <dbReference type="EMBL" id="GAA2688241.1"/>
    </source>
</evidence>
<dbReference type="Proteomes" id="UP001501666">
    <property type="component" value="Unassembled WGS sequence"/>
</dbReference>
<dbReference type="EMBL" id="BAAATE010000029">
    <property type="protein sequence ID" value="GAA2688241.1"/>
    <property type="molecule type" value="Genomic_DNA"/>
</dbReference>
<accession>A0ABN3SX20</accession>
<feature type="compositionally biased region" description="Basic and acidic residues" evidence="1">
    <location>
        <begin position="24"/>
        <end position="35"/>
    </location>
</feature>
<feature type="region of interest" description="Disordered" evidence="1">
    <location>
        <begin position="1"/>
        <end position="35"/>
    </location>
</feature>
<protein>
    <submittedName>
        <fullName evidence="2">Uncharacterized protein</fullName>
    </submittedName>
</protein>
<dbReference type="RefSeq" id="WP_346153555.1">
    <property type="nucleotide sequence ID" value="NZ_BAAATE010000029.1"/>
</dbReference>
<keyword evidence="3" id="KW-1185">Reference proteome</keyword>
<reference evidence="2 3" key="1">
    <citation type="journal article" date="2019" name="Int. J. Syst. Evol. Microbiol.">
        <title>The Global Catalogue of Microorganisms (GCM) 10K type strain sequencing project: providing services to taxonomists for standard genome sequencing and annotation.</title>
        <authorList>
            <consortium name="The Broad Institute Genomics Platform"/>
            <consortium name="The Broad Institute Genome Sequencing Center for Infectious Disease"/>
            <person name="Wu L."/>
            <person name="Ma J."/>
        </authorList>
    </citation>
    <scope>NUCLEOTIDE SEQUENCE [LARGE SCALE GENOMIC DNA]</scope>
    <source>
        <strain evidence="2 3">JCM 6835</strain>
    </source>
</reference>
<evidence type="ECO:0000313" key="3">
    <source>
        <dbReference type="Proteomes" id="UP001501666"/>
    </source>
</evidence>
<sequence>MRVGTASGAGLADEARIDASVGGARERAADTDTDHKELAAEEAARLRLDPNQPPT</sequence>